<keyword evidence="10 11" id="KW-0807">Transducer</keyword>
<dbReference type="GO" id="GO:0004930">
    <property type="term" value="F:G protein-coupled receptor activity"/>
    <property type="evidence" value="ECO:0007669"/>
    <property type="project" value="UniProtKB-KW"/>
</dbReference>
<feature type="transmembrane region" description="Helical" evidence="12">
    <location>
        <begin position="238"/>
        <end position="261"/>
    </location>
</feature>
<evidence type="ECO:0000259" key="13">
    <source>
        <dbReference type="PROSITE" id="PS50262"/>
    </source>
</evidence>
<keyword evidence="4 11" id="KW-0812">Transmembrane</keyword>
<name>A0A6P7WNR9_9AMPH</name>
<feature type="transmembrane region" description="Helical" evidence="12">
    <location>
        <begin position="71"/>
        <end position="95"/>
    </location>
</feature>
<keyword evidence="9 11" id="KW-0675">Receptor</keyword>
<feature type="transmembrane region" description="Helical" evidence="12">
    <location>
        <begin position="26"/>
        <end position="50"/>
    </location>
</feature>
<dbReference type="PROSITE" id="PS00237">
    <property type="entry name" value="G_PROTEIN_RECEP_F1_1"/>
    <property type="match status" value="1"/>
</dbReference>
<keyword evidence="5 12" id="KW-0552">Olfaction</keyword>
<keyword evidence="7 11" id="KW-0297">G-protein coupled receptor</keyword>
<dbReference type="FunFam" id="1.20.1070.10:FF:000001">
    <property type="entry name" value="Olfactory receptor"/>
    <property type="match status" value="1"/>
</dbReference>
<evidence type="ECO:0000256" key="3">
    <source>
        <dbReference type="ARBA" id="ARBA00022606"/>
    </source>
</evidence>
<dbReference type="PRINTS" id="PR00237">
    <property type="entry name" value="GPCRRHODOPSN"/>
</dbReference>
<evidence type="ECO:0000256" key="6">
    <source>
        <dbReference type="ARBA" id="ARBA00022989"/>
    </source>
</evidence>
<protein>
    <recommendedName>
        <fullName evidence="12">Olfactory receptor</fullName>
    </recommendedName>
</protein>
<dbReference type="Pfam" id="PF13853">
    <property type="entry name" value="7tm_4"/>
    <property type="match status" value="1"/>
</dbReference>
<dbReference type="Proteomes" id="UP000515156">
    <property type="component" value="Chromosome 14"/>
</dbReference>
<evidence type="ECO:0000256" key="12">
    <source>
        <dbReference type="RuleBase" id="RU363047"/>
    </source>
</evidence>
<accession>A0A6P7WNR9</accession>
<feature type="domain" description="G-protein coupled receptors family 1 profile" evidence="13">
    <location>
        <begin position="41"/>
        <end position="290"/>
    </location>
</feature>
<evidence type="ECO:0000256" key="5">
    <source>
        <dbReference type="ARBA" id="ARBA00022725"/>
    </source>
</evidence>
<feature type="transmembrane region" description="Helical" evidence="12">
    <location>
        <begin position="203"/>
        <end position="226"/>
    </location>
</feature>
<dbReference type="CDD" id="cd13954">
    <property type="entry name" value="7tmA_OR"/>
    <property type="match status" value="1"/>
</dbReference>
<evidence type="ECO:0000256" key="4">
    <source>
        <dbReference type="ARBA" id="ARBA00022692"/>
    </source>
</evidence>
<feature type="transmembrane region" description="Helical" evidence="12">
    <location>
        <begin position="101"/>
        <end position="120"/>
    </location>
</feature>
<proteinExistence type="inferred from homology"/>
<reference evidence="15" key="1">
    <citation type="submission" date="2025-08" db="UniProtKB">
        <authorList>
            <consortium name="RefSeq"/>
        </authorList>
    </citation>
    <scope>IDENTIFICATION</scope>
</reference>
<evidence type="ECO:0000256" key="1">
    <source>
        <dbReference type="ARBA" id="ARBA00004651"/>
    </source>
</evidence>
<dbReference type="RefSeq" id="XP_030042706.1">
    <property type="nucleotide sequence ID" value="XM_030186846.1"/>
</dbReference>
<comment type="similarity">
    <text evidence="11">Belongs to the G-protein coupled receptor 1 family.</text>
</comment>
<keyword evidence="3 12" id="KW-0716">Sensory transduction</keyword>
<comment type="subcellular location">
    <subcellularLocation>
        <location evidence="1 12">Cell membrane</location>
        <topology evidence="1 12">Multi-pass membrane protein</topology>
    </subcellularLocation>
</comment>
<evidence type="ECO:0000256" key="7">
    <source>
        <dbReference type="ARBA" id="ARBA00023040"/>
    </source>
</evidence>
<dbReference type="PANTHER" id="PTHR26452">
    <property type="entry name" value="OLFACTORY RECEPTOR"/>
    <property type="match status" value="1"/>
</dbReference>
<dbReference type="GO" id="GO:0005886">
    <property type="term" value="C:plasma membrane"/>
    <property type="evidence" value="ECO:0007669"/>
    <property type="project" value="UniProtKB-SubCell"/>
</dbReference>
<evidence type="ECO:0000256" key="2">
    <source>
        <dbReference type="ARBA" id="ARBA00022475"/>
    </source>
</evidence>
<keyword evidence="2 12" id="KW-1003">Cell membrane</keyword>
<dbReference type="InterPro" id="IPR017452">
    <property type="entry name" value="GPCR_Rhodpsn_7TM"/>
</dbReference>
<evidence type="ECO:0000313" key="15">
    <source>
        <dbReference type="RefSeq" id="XP_030042706.1"/>
    </source>
</evidence>
<evidence type="ECO:0000256" key="10">
    <source>
        <dbReference type="ARBA" id="ARBA00023224"/>
    </source>
</evidence>
<dbReference type="OrthoDB" id="5967130at2759"/>
<evidence type="ECO:0000256" key="8">
    <source>
        <dbReference type="ARBA" id="ARBA00023136"/>
    </source>
</evidence>
<organism evidence="14 15">
    <name type="scientific">Microcaecilia unicolor</name>
    <dbReference type="NCBI Taxonomy" id="1415580"/>
    <lineage>
        <taxon>Eukaryota</taxon>
        <taxon>Metazoa</taxon>
        <taxon>Chordata</taxon>
        <taxon>Craniata</taxon>
        <taxon>Vertebrata</taxon>
        <taxon>Euteleostomi</taxon>
        <taxon>Amphibia</taxon>
        <taxon>Gymnophiona</taxon>
        <taxon>Siphonopidae</taxon>
        <taxon>Microcaecilia</taxon>
    </lineage>
</organism>
<dbReference type="InterPro" id="IPR000276">
    <property type="entry name" value="GPCR_Rhodpsn"/>
</dbReference>
<dbReference type="InterPro" id="IPR000725">
    <property type="entry name" value="Olfact_rcpt"/>
</dbReference>
<evidence type="ECO:0000313" key="14">
    <source>
        <dbReference type="Proteomes" id="UP000515156"/>
    </source>
</evidence>
<sequence>MEHENRTLPTQFIILGFSDLPSLRSFFFIVFLSIYFTSLVGNLLILTVTYSNPRLHTPMYFFLGNLSSLDICYISVTLPKILAIICTGSGTISFVGCFVQLYFFISFGITEFLILSIMAYDRYAAICDPLRYSLIMSRRVCLLLAAGSWAAGFLNALLPIMLISNLSFCNVNTVDHIFCDIVALEKIACDDTSNVEIVIFTEIVILGLSPFLLTLISYVYIISTILRIRSTAGKRKAFSTCSSHLTVIVLFYGIVICLYLQPSSIYSPTRYKLFAFFYTAVIPILNPMIYSLRNNDVKNALWNLRQQVS</sequence>
<dbReference type="GeneID" id="115457427"/>
<feature type="transmembrane region" description="Helical" evidence="12">
    <location>
        <begin position="140"/>
        <end position="163"/>
    </location>
</feature>
<feature type="transmembrane region" description="Helical" evidence="12">
    <location>
        <begin position="273"/>
        <end position="292"/>
    </location>
</feature>
<dbReference type="Gene3D" id="1.20.1070.10">
    <property type="entry name" value="Rhodopsin 7-helix transmembrane proteins"/>
    <property type="match status" value="1"/>
</dbReference>
<dbReference type="KEGG" id="muo:115457427"/>
<dbReference type="AlphaFoldDB" id="A0A6P7WNR9"/>
<dbReference type="InParanoid" id="A0A6P7WNR9"/>
<dbReference type="InterPro" id="IPR050516">
    <property type="entry name" value="Olfactory_GPCR"/>
</dbReference>
<dbReference type="SUPFAM" id="SSF81321">
    <property type="entry name" value="Family A G protein-coupled receptor-like"/>
    <property type="match status" value="1"/>
</dbReference>
<keyword evidence="14" id="KW-1185">Reference proteome</keyword>
<evidence type="ECO:0000256" key="11">
    <source>
        <dbReference type="RuleBase" id="RU000688"/>
    </source>
</evidence>
<dbReference type="GO" id="GO:0004984">
    <property type="term" value="F:olfactory receptor activity"/>
    <property type="evidence" value="ECO:0007669"/>
    <property type="project" value="InterPro"/>
</dbReference>
<evidence type="ECO:0000256" key="9">
    <source>
        <dbReference type="ARBA" id="ARBA00023170"/>
    </source>
</evidence>
<keyword evidence="8 12" id="KW-0472">Membrane</keyword>
<keyword evidence="6 12" id="KW-1133">Transmembrane helix</keyword>
<dbReference type="PROSITE" id="PS50262">
    <property type="entry name" value="G_PROTEIN_RECEP_F1_2"/>
    <property type="match status" value="1"/>
</dbReference>
<gene>
    <name evidence="15" type="primary">LOC115457427</name>
</gene>
<dbReference type="PRINTS" id="PR00245">
    <property type="entry name" value="OLFACTORYR"/>
</dbReference>